<evidence type="ECO:0000256" key="1">
    <source>
        <dbReference type="SAM" id="MobiDB-lite"/>
    </source>
</evidence>
<gene>
    <name evidence="2" type="ORF">A2682_02600</name>
</gene>
<dbReference type="EMBL" id="MHST01000018">
    <property type="protein sequence ID" value="OHA48652.1"/>
    <property type="molecule type" value="Genomic_DNA"/>
</dbReference>
<evidence type="ECO:0000313" key="2">
    <source>
        <dbReference type="EMBL" id="OHA48652.1"/>
    </source>
</evidence>
<organism evidence="2 3">
    <name type="scientific">Terrybacteria sp. (strain RIFCSPHIGHO2_01_FULL_58_15)</name>
    <dbReference type="NCBI Taxonomy" id="1802363"/>
    <lineage>
        <taxon>Bacteria</taxon>
        <taxon>Candidatus Terryibacteriota</taxon>
    </lineage>
</organism>
<proteinExistence type="predicted"/>
<feature type="region of interest" description="Disordered" evidence="1">
    <location>
        <begin position="1"/>
        <end position="23"/>
    </location>
</feature>
<dbReference type="AlphaFoldDB" id="A0A1G2PM10"/>
<name>A0A1G2PM10_TERXR</name>
<protein>
    <submittedName>
        <fullName evidence="2">Uncharacterized protein</fullName>
    </submittedName>
</protein>
<reference evidence="2 3" key="1">
    <citation type="journal article" date="2016" name="Nat. Commun.">
        <title>Thousands of microbial genomes shed light on interconnected biogeochemical processes in an aquifer system.</title>
        <authorList>
            <person name="Anantharaman K."/>
            <person name="Brown C.T."/>
            <person name="Hug L.A."/>
            <person name="Sharon I."/>
            <person name="Castelle C.J."/>
            <person name="Probst A.J."/>
            <person name="Thomas B.C."/>
            <person name="Singh A."/>
            <person name="Wilkins M.J."/>
            <person name="Karaoz U."/>
            <person name="Brodie E.L."/>
            <person name="Williams K.H."/>
            <person name="Hubbard S.S."/>
            <person name="Banfield J.F."/>
        </authorList>
    </citation>
    <scope>NUCLEOTIDE SEQUENCE [LARGE SCALE GENOMIC DNA]</scope>
    <source>
        <strain evidence="3">RIFCSPHIGHO2_01_FULL_58_15</strain>
    </source>
</reference>
<comment type="caution">
    <text evidence="2">The sequence shown here is derived from an EMBL/GenBank/DDBJ whole genome shotgun (WGS) entry which is preliminary data.</text>
</comment>
<sequence length="209" mass="23605">MIKLFSRESGGDAMEREAERAKDQGELRGLIAEARQGEGLRGFDQRELAYLLLDNLGVKNPDDAKKMEQVLVQAGSSLQEFQQLERRGDIAGARVALQRGRFQDALHVVRRYSGADRELGVTEQEVLAGARAEYLAIVQGDLAKARERMQEAQTSGKTDRYTASTPARMIRYRIEETQENKRDFHITYEELGTTKDEIKQMIATGKEAR</sequence>
<dbReference type="Proteomes" id="UP000178690">
    <property type="component" value="Unassembled WGS sequence"/>
</dbReference>
<accession>A0A1G2PM10</accession>
<evidence type="ECO:0000313" key="3">
    <source>
        <dbReference type="Proteomes" id="UP000178690"/>
    </source>
</evidence>